<evidence type="ECO:0000256" key="1">
    <source>
        <dbReference type="SAM" id="Phobius"/>
    </source>
</evidence>
<dbReference type="RefSeq" id="WP_119525008.1">
    <property type="nucleotide sequence ID" value="NZ_NRHC01000043.1"/>
</dbReference>
<gene>
    <name evidence="2" type="ORF">CKF54_03980</name>
</gene>
<evidence type="ECO:0000313" key="2">
    <source>
        <dbReference type="EMBL" id="RIY32860.1"/>
    </source>
</evidence>
<keyword evidence="1" id="KW-0812">Transmembrane</keyword>
<organism evidence="2 3">
    <name type="scientific">Psittacicella hinzii</name>
    <dbReference type="NCBI Taxonomy" id="2028575"/>
    <lineage>
        <taxon>Bacteria</taxon>
        <taxon>Pseudomonadati</taxon>
        <taxon>Pseudomonadota</taxon>
        <taxon>Gammaproteobacteria</taxon>
        <taxon>Pasteurellales</taxon>
        <taxon>Psittacicellaceae</taxon>
        <taxon>Psittacicella</taxon>
    </lineage>
</organism>
<reference evidence="2 3" key="1">
    <citation type="submission" date="2017-08" db="EMBL/GenBank/DDBJ databases">
        <title>Reclassification of Bisgaard taxon 37 and 44.</title>
        <authorList>
            <person name="Christensen H."/>
        </authorList>
    </citation>
    <scope>NUCLEOTIDE SEQUENCE [LARGE SCALE GENOMIC DNA]</scope>
    <source>
        <strain evidence="2 3">B96_3</strain>
    </source>
</reference>
<protein>
    <submittedName>
        <fullName evidence="2">Uncharacterized protein</fullName>
    </submittedName>
</protein>
<name>A0A3A1Y6E3_9GAMM</name>
<feature type="transmembrane region" description="Helical" evidence="1">
    <location>
        <begin position="82"/>
        <end position="102"/>
    </location>
</feature>
<keyword evidence="1" id="KW-1133">Transmembrane helix</keyword>
<sequence>MNILILQEDCTYNKEEFAVALSAASQDSQKLEKEQILTLLDKYLDLKIIALTNKTSGFLSDINNSEEESNEVYSSKTFKLKFVGILMFGKVIVQVILTYIFITALFSPANSAAKCGKSE</sequence>
<keyword evidence="1" id="KW-0472">Membrane</keyword>
<dbReference type="Proteomes" id="UP000265691">
    <property type="component" value="Unassembled WGS sequence"/>
</dbReference>
<dbReference type="EMBL" id="NRHC01000043">
    <property type="protein sequence ID" value="RIY32860.1"/>
    <property type="molecule type" value="Genomic_DNA"/>
</dbReference>
<proteinExistence type="predicted"/>
<keyword evidence="3" id="KW-1185">Reference proteome</keyword>
<comment type="caution">
    <text evidence="2">The sequence shown here is derived from an EMBL/GenBank/DDBJ whole genome shotgun (WGS) entry which is preliminary data.</text>
</comment>
<evidence type="ECO:0000313" key="3">
    <source>
        <dbReference type="Proteomes" id="UP000265691"/>
    </source>
</evidence>
<accession>A0A3A1Y6E3</accession>
<dbReference type="AlphaFoldDB" id="A0A3A1Y6E3"/>